<keyword evidence="2" id="KW-1185">Reference proteome</keyword>
<organism evidence="1 2">
    <name type="scientific">Pleurodeles waltl</name>
    <name type="common">Iberian ribbed newt</name>
    <dbReference type="NCBI Taxonomy" id="8319"/>
    <lineage>
        <taxon>Eukaryota</taxon>
        <taxon>Metazoa</taxon>
        <taxon>Chordata</taxon>
        <taxon>Craniata</taxon>
        <taxon>Vertebrata</taxon>
        <taxon>Euteleostomi</taxon>
        <taxon>Amphibia</taxon>
        <taxon>Batrachia</taxon>
        <taxon>Caudata</taxon>
        <taxon>Salamandroidea</taxon>
        <taxon>Salamandridae</taxon>
        <taxon>Pleurodelinae</taxon>
        <taxon>Pleurodeles</taxon>
    </lineage>
</organism>
<evidence type="ECO:0000313" key="1">
    <source>
        <dbReference type="EMBL" id="KAJ1107464.1"/>
    </source>
</evidence>
<reference evidence="1" key="1">
    <citation type="journal article" date="2022" name="bioRxiv">
        <title>Sequencing and chromosome-scale assembly of the giantPleurodeles waltlgenome.</title>
        <authorList>
            <person name="Brown T."/>
            <person name="Elewa A."/>
            <person name="Iarovenko S."/>
            <person name="Subramanian E."/>
            <person name="Araus A.J."/>
            <person name="Petzold A."/>
            <person name="Susuki M."/>
            <person name="Suzuki K.-i.T."/>
            <person name="Hayashi T."/>
            <person name="Toyoda A."/>
            <person name="Oliveira C."/>
            <person name="Osipova E."/>
            <person name="Leigh N.D."/>
            <person name="Simon A."/>
            <person name="Yun M.H."/>
        </authorList>
    </citation>
    <scope>NUCLEOTIDE SEQUENCE</scope>
    <source>
        <strain evidence="1">20211129_DDA</strain>
        <tissue evidence="1">Liver</tissue>
    </source>
</reference>
<proteinExistence type="predicted"/>
<dbReference type="Proteomes" id="UP001066276">
    <property type="component" value="Chromosome 9"/>
</dbReference>
<dbReference type="AlphaFoldDB" id="A0AAV7MYE9"/>
<name>A0AAV7MYE9_PLEWA</name>
<evidence type="ECO:0000313" key="2">
    <source>
        <dbReference type="Proteomes" id="UP001066276"/>
    </source>
</evidence>
<protein>
    <submittedName>
        <fullName evidence="1">Uncharacterized protein</fullName>
    </submittedName>
</protein>
<dbReference type="InterPro" id="IPR042566">
    <property type="entry name" value="L1_C"/>
</dbReference>
<sequence>MGWSRQCGWPEYRVSLACSSSIQGALTPESRRLAKYAQRVDQVERRVSEAEDEHYTLTTAQKKKLRNLKLDYNMLLPAWLRVMVGGKALIFTDSKKLQQFIAKKEAKGQRRNVKTAGSGDADKEMDDVRVKLGAGVMRMLLQ</sequence>
<dbReference type="Gene3D" id="3.30.250.20">
    <property type="entry name" value="L1 transposable element, C-terminal domain"/>
    <property type="match status" value="1"/>
</dbReference>
<accession>A0AAV7MYE9</accession>
<dbReference type="EMBL" id="JANPWB010000013">
    <property type="protein sequence ID" value="KAJ1107464.1"/>
    <property type="molecule type" value="Genomic_DNA"/>
</dbReference>
<comment type="caution">
    <text evidence="1">The sequence shown here is derived from an EMBL/GenBank/DDBJ whole genome shotgun (WGS) entry which is preliminary data.</text>
</comment>
<gene>
    <name evidence="1" type="ORF">NDU88_004854</name>
</gene>